<dbReference type="GeneID" id="72002605"/>
<name>A0ABQ8K103_9APHY</name>
<feature type="chain" id="PRO_5045788956" evidence="2">
    <location>
        <begin position="31"/>
        <end position="227"/>
    </location>
</feature>
<proteinExistence type="predicted"/>
<dbReference type="Proteomes" id="UP000814176">
    <property type="component" value="Unassembled WGS sequence"/>
</dbReference>
<accession>A0ABQ8K103</accession>
<gene>
    <name evidence="3" type="ORF">C8Q71DRAFT_727601</name>
</gene>
<evidence type="ECO:0000313" key="4">
    <source>
        <dbReference type="Proteomes" id="UP000814176"/>
    </source>
</evidence>
<reference evidence="3 4" key="1">
    <citation type="journal article" date="2021" name="Environ. Microbiol.">
        <title>Gene family expansions and transcriptome signatures uncover fungal adaptations to wood decay.</title>
        <authorList>
            <person name="Hage H."/>
            <person name="Miyauchi S."/>
            <person name="Viragh M."/>
            <person name="Drula E."/>
            <person name="Min B."/>
            <person name="Chaduli D."/>
            <person name="Navarro D."/>
            <person name="Favel A."/>
            <person name="Norest M."/>
            <person name="Lesage-Meessen L."/>
            <person name="Balint B."/>
            <person name="Merenyi Z."/>
            <person name="de Eugenio L."/>
            <person name="Morin E."/>
            <person name="Martinez A.T."/>
            <person name="Baldrian P."/>
            <person name="Stursova M."/>
            <person name="Martinez M.J."/>
            <person name="Novotny C."/>
            <person name="Magnuson J.K."/>
            <person name="Spatafora J.W."/>
            <person name="Maurice S."/>
            <person name="Pangilinan J."/>
            <person name="Andreopoulos W."/>
            <person name="LaButti K."/>
            <person name="Hundley H."/>
            <person name="Na H."/>
            <person name="Kuo A."/>
            <person name="Barry K."/>
            <person name="Lipzen A."/>
            <person name="Henrissat B."/>
            <person name="Riley R."/>
            <person name="Ahrendt S."/>
            <person name="Nagy L.G."/>
            <person name="Grigoriev I.V."/>
            <person name="Martin F."/>
            <person name="Rosso M.N."/>
        </authorList>
    </citation>
    <scope>NUCLEOTIDE SEQUENCE [LARGE SCALE GENOMIC DNA]</scope>
    <source>
        <strain evidence="3 4">CIRM-BRFM 1785</strain>
    </source>
</reference>
<feature type="compositionally biased region" description="Low complexity" evidence="1">
    <location>
        <begin position="152"/>
        <end position="177"/>
    </location>
</feature>
<feature type="region of interest" description="Disordered" evidence="1">
    <location>
        <begin position="152"/>
        <end position="178"/>
    </location>
</feature>
<keyword evidence="4" id="KW-1185">Reference proteome</keyword>
<feature type="signal peptide" evidence="2">
    <location>
        <begin position="1"/>
        <end position="30"/>
    </location>
</feature>
<protein>
    <submittedName>
        <fullName evidence="3">Uncharacterized protein</fullName>
    </submittedName>
</protein>
<keyword evidence="2" id="KW-0732">Signal</keyword>
<comment type="caution">
    <text evidence="3">The sequence shown here is derived from an EMBL/GenBank/DDBJ whole genome shotgun (WGS) entry which is preliminary data.</text>
</comment>
<organism evidence="3 4">
    <name type="scientific">Rhodofomes roseus</name>
    <dbReference type="NCBI Taxonomy" id="34475"/>
    <lineage>
        <taxon>Eukaryota</taxon>
        <taxon>Fungi</taxon>
        <taxon>Dikarya</taxon>
        <taxon>Basidiomycota</taxon>
        <taxon>Agaricomycotina</taxon>
        <taxon>Agaricomycetes</taxon>
        <taxon>Polyporales</taxon>
        <taxon>Rhodofomes</taxon>
    </lineage>
</organism>
<dbReference type="RefSeq" id="XP_047773696.1">
    <property type="nucleotide sequence ID" value="XM_047921873.1"/>
</dbReference>
<evidence type="ECO:0000256" key="1">
    <source>
        <dbReference type="SAM" id="MobiDB-lite"/>
    </source>
</evidence>
<evidence type="ECO:0000256" key="2">
    <source>
        <dbReference type="SAM" id="SignalP"/>
    </source>
</evidence>
<evidence type="ECO:0000313" key="3">
    <source>
        <dbReference type="EMBL" id="KAH9830374.1"/>
    </source>
</evidence>
<dbReference type="EMBL" id="JADCUA010000032">
    <property type="protein sequence ID" value="KAH9830374.1"/>
    <property type="molecule type" value="Genomic_DNA"/>
</dbReference>
<sequence>MQPLISVCSEAIKPLSLTLLTVLTVTLGSATPSNHGHIQCCCLTPSCPVTVLYTPPPVSCCSAFVKAQDIVHHINRDLYLPNGPLLLWYCTDPGTHSGWAGGGGTAGKDEAWLRGCPIYILTAWFFLLPRHRFSAFAGQCYELSSPNMASSSSQAQTQLAGSAPTTSLSTTTKPSPLIHSGQYAQPMWLWKDMPSDWLSEHTQVHDKWLTEGVQQKENLQEAQQQWQ</sequence>